<evidence type="ECO:0000313" key="13">
    <source>
        <dbReference type="Proteomes" id="UP001159364"/>
    </source>
</evidence>
<accession>A0AAV8S6B7</accession>
<evidence type="ECO:0000313" key="12">
    <source>
        <dbReference type="EMBL" id="KAJ8747714.1"/>
    </source>
</evidence>
<dbReference type="InterPro" id="IPR029026">
    <property type="entry name" value="tRNA_m1G_MTases_N"/>
</dbReference>
<comment type="similarity">
    <text evidence="2">Belongs to the class IV-like SAM-binding methyltransferase superfamily. RNA methyltransferase NEP1 family.</text>
</comment>
<dbReference type="PANTHER" id="PTHR12636:SF5">
    <property type="entry name" value="RIBOSOMAL RNA SMALL SUBUNIT METHYLTRANSFERASE NEP1"/>
    <property type="match status" value="1"/>
</dbReference>
<dbReference type="AlphaFoldDB" id="A0AAV8S6B7"/>
<dbReference type="PANTHER" id="PTHR12636">
    <property type="entry name" value="NEP1/MRA1"/>
    <property type="match status" value="1"/>
</dbReference>
<gene>
    <name evidence="12" type="ORF">K2173_012664</name>
</gene>
<reference evidence="12 13" key="1">
    <citation type="submission" date="2021-09" db="EMBL/GenBank/DDBJ databases">
        <title>Genomic insights and catalytic innovation underlie evolution of tropane alkaloids biosynthesis.</title>
        <authorList>
            <person name="Wang Y.-J."/>
            <person name="Tian T."/>
            <person name="Huang J.-P."/>
            <person name="Huang S.-X."/>
        </authorList>
    </citation>
    <scope>NUCLEOTIDE SEQUENCE [LARGE SCALE GENOMIC DNA]</scope>
    <source>
        <strain evidence="12">KIB-2018</strain>
        <tissue evidence="12">Leaf</tissue>
    </source>
</reference>
<evidence type="ECO:0000256" key="3">
    <source>
        <dbReference type="ARBA" id="ARBA00022517"/>
    </source>
</evidence>
<dbReference type="Pfam" id="PF03587">
    <property type="entry name" value="EMG1"/>
    <property type="match status" value="1"/>
</dbReference>
<keyword evidence="7" id="KW-0949">S-adenosyl-L-methionine</keyword>
<evidence type="ECO:0000256" key="8">
    <source>
        <dbReference type="ARBA" id="ARBA00022730"/>
    </source>
</evidence>
<dbReference type="Proteomes" id="UP001159364">
    <property type="component" value="Unassembled WGS sequence"/>
</dbReference>
<feature type="compositionally biased region" description="Basic and acidic residues" evidence="11">
    <location>
        <begin position="65"/>
        <end position="75"/>
    </location>
</feature>
<dbReference type="InterPro" id="IPR005304">
    <property type="entry name" value="Rbsml_bgen_MeTrfase_EMG1/NEP1"/>
</dbReference>
<dbReference type="InterPro" id="IPR029028">
    <property type="entry name" value="Alpha/beta_knot_MTases"/>
</dbReference>
<keyword evidence="8" id="KW-0699">rRNA-binding</keyword>
<evidence type="ECO:0000256" key="7">
    <source>
        <dbReference type="ARBA" id="ARBA00022691"/>
    </source>
</evidence>
<evidence type="ECO:0000256" key="5">
    <source>
        <dbReference type="ARBA" id="ARBA00022603"/>
    </source>
</evidence>
<comment type="subcellular location">
    <subcellularLocation>
        <location evidence="1">Nucleus</location>
        <location evidence="1">Nucleolus</location>
    </subcellularLocation>
</comment>
<evidence type="ECO:0000256" key="11">
    <source>
        <dbReference type="SAM" id="MobiDB-lite"/>
    </source>
</evidence>
<evidence type="ECO:0008006" key="14">
    <source>
        <dbReference type="Google" id="ProtNLM"/>
    </source>
</evidence>
<dbReference type="SUPFAM" id="SSF75217">
    <property type="entry name" value="alpha/beta knot"/>
    <property type="match status" value="1"/>
</dbReference>
<feature type="region of interest" description="Disordered" evidence="11">
    <location>
        <begin position="1"/>
        <end position="75"/>
    </location>
</feature>
<dbReference type="GO" id="GO:0032040">
    <property type="term" value="C:small-subunit processome"/>
    <property type="evidence" value="ECO:0007669"/>
    <property type="project" value="TreeGrafter"/>
</dbReference>
<comment type="caution">
    <text evidence="12">The sequence shown here is derived from an EMBL/GenBank/DDBJ whole genome shotgun (WGS) entry which is preliminary data.</text>
</comment>
<organism evidence="12 13">
    <name type="scientific">Erythroxylum novogranatense</name>
    <dbReference type="NCBI Taxonomy" id="1862640"/>
    <lineage>
        <taxon>Eukaryota</taxon>
        <taxon>Viridiplantae</taxon>
        <taxon>Streptophyta</taxon>
        <taxon>Embryophyta</taxon>
        <taxon>Tracheophyta</taxon>
        <taxon>Spermatophyta</taxon>
        <taxon>Magnoliopsida</taxon>
        <taxon>eudicotyledons</taxon>
        <taxon>Gunneridae</taxon>
        <taxon>Pentapetalae</taxon>
        <taxon>rosids</taxon>
        <taxon>fabids</taxon>
        <taxon>Malpighiales</taxon>
        <taxon>Erythroxylaceae</taxon>
        <taxon>Erythroxylum</taxon>
    </lineage>
</organism>
<keyword evidence="6" id="KW-0808">Transferase</keyword>
<dbReference type="CDD" id="cd18088">
    <property type="entry name" value="Nep1-like"/>
    <property type="match status" value="1"/>
</dbReference>
<dbReference type="GO" id="GO:0070037">
    <property type="term" value="F:rRNA (pseudouridine) methyltransferase activity"/>
    <property type="evidence" value="ECO:0007669"/>
    <property type="project" value="InterPro"/>
</dbReference>
<evidence type="ECO:0000256" key="4">
    <source>
        <dbReference type="ARBA" id="ARBA00022552"/>
    </source>
</evidence>
<protein>
    <recommendedName>
        <fullName evidence="14">Ribosomal RNA small subunit methyltransferase NEP1</fullName>
    </recommendedName>
</protein>
<keyword evidence="3" id="KW-0690">Ribosome biogenesis</keyword>
<evidence type="ECO:0000256" key="10">
    <source>
        <dbReference type="ARBA" id="ARBA00023242"/>
    </source>
</evidence>
<name>A0AAV8S6B7_9ROSI</name>
<keyword evidence="5" id="KW-0489">Methyltransferase</keyword>
<dbReference type="EMBL" id="JAIWQS010000104">
    <property type="protein sequence ID" value="KAJ8747714.1"/>
    <property type="molecule type" value="Genomic_DNA"/>
</dbReference>
<sequence>MGPRYGVKGYKRKKKEKKYDKEDDEVDEQVAEERTNKKTKSEEQEEDEITNKKTKTGVEEEEAEETGKEGQFEVHEMEGIPIVPCDTNSRKPGVIFVLEKASLEVAKVGKSYQILNSEDHANFLGKNKRNPAEYRPDIVHQALLSILDSPVNKAGRLRAVYVKTEKGVLFEVKPHVRIPRTYKRFAGIILQLLQKLSIRAVGKNEKLMNVIKNPVTKYLPLNSCKIGFSYSSNKLIKMGNYLSTIDEDKDLVFVVGAMAHGKIDCDYIEDFIAISEYPLSAAWCIARICEGLANKWSIL</sequence>
<keyword evidence="4" id="KW-0698">rRNA processing</keyword>
<keyword evidence="9" id="KW-0694">RNA-binding</keyword>
<dbReference type="GO" id="GO:0070475">
    <property type="term" value="P:rRNA base methylation"/>
    <property type="evidence" value="ECO:0007669"/>
    <property type="project" value="InterPro"/>
</dbReference>
<dbReference type="FunFam" id="3.40.1280.10:FF:000003">
    <property type="entry name" value="Ribosomal RNA small subunit methyltransferase"/>
    <property type="match status" value="1"/>
</dbReference>
<dbReference type="Gene3D" id="3.40.1280.10">
    <property type="match status" value="1"/>
</dbReference>
<keyword evidence="10" id="KW-0539">Nucleus</keyword>
<dbReference type="GO" id="GO:0019843">
    <property type="term" value="F:rRNA binding"/>
    <property type="evidence" value="ECO:0007669"/>
    <property type="project" value="UniProtKB-KW"/>
</dbReference>
<proteinExistence type="inferred from homology"/>
<evidence type="ECO:0000256" key="2">
    <source>
        <dbReference type="ARBA" id="ARBA00008115"/>
    </source>
</evidence>
<evidence type="ECO:0000256" key="9">
    <source>
        <dbReference type="ARBA" id="ARBA00022884"/>
    </source>
</evidence>
<feature type="compositionally biased region" description="Basic and acidic residues" evidence="11">
    <location>
        <begin position="31"/>
        <end position="42"/>
    </location>
</feature>
<evidence type="ECO:0000256" key="1">
    <source>
        <dbReference type="ARBA" id="ARBA00004604"/>
    </source>
</evidence>
<keyword evidence="13" id="KW-1185">Reference proteome</keyword>
<evidence type="ECO:0000256" key="6">
    <source>
        <dbReference type="ARBA" id="ARBA00022679"/>
    </source>
</evidence>